<evidence type="ECO:0000313" key="6">
    <source>
        <dbReference type="EMBL" id="KAI1725353.1"/>
    </source>
</evidence>
<evidence type="ECO:0000256" key="3">
    <source>
        <dbReference type="ARBA" id="ARBA00037033"/>
    </source>
</evidence>
<proteinExistence type="predicted"/>
<evidence type="ECO:0000313" key="7">
    <source>
        <dbReference type="Proteomes" id="UP001201812"/>
    </source>
</evidence>
<evidence type="ECO:0000256" key="1">
    <source>
        <dbReference type="ARBA" id="ARBA00022737"/>
    </source>
</evidence>
<dbReference type="SMART" id="SM00727">
    <property type="entry name" value="STI1"/>
    <property type="match status" value="1"/>
</dbReference>
<dbReference type="InterPro" id="IPR006636">
    <property type="entry name" value="STI1_HS-bd"/>
</dbReference>
<keyword evidence="7" id="KW-1185">Reference proteome</keyword>
<dbReference type="Proteomes" id="UP001201812">
    <property type="component" value="Unassembled WGS sequence"/>
</dbReference>
<evidence type="ECO:0000256" key="2">
    <source>
        <dbReference type="ARBA" id="ARBA00022803"/>
    </source>
</evidence>
<feature type="domain" description="STI1" evidence="5">
    <location>
        <begin position="82"/>
        <end position="122"/>
    </location>
</feature>
<dbReference type="Gene3D" id="1.10.260.100">
    <property type="match status" value="1"/>
</dbReference>
<dbReference type="GO" id="GO:0030544">
    <property type="term" value="F:Hsp70 protein binding"/>
    <property type="evidence" value="ECO:0007669"/>
    <property type="project" value="TreeGrafter"/>
</dbReference>
<name>A0AAD4NE32_9BILA</name>
<dbReference type="PANTHER" id="PTHR45883:SF2">
    <property type="entry name" value="HSC70-INTERACTING PROTEIN"/>
    <property type="match status" value="1"/>
</dbReference>
<evidence type="ECO:0000256" key="4">
    <source>
        <dbReference type="SAM" id="MobiDB-lite"/>
    </source>
</evidence>
<keyword evidence="2" id="KW-0802">TPR repeat</keyword>
<dbReference type="EMBL" id="JAKKPZ010000002">
    <property type="protein sequence ID" value="KAI1725353.1"/>
    <property type="molecule type" value="Genomic_DNA"/>
</dbReference>
<dbReference type="InterPro" id="IPR041243">
    <property type="entry name" value="STI1/HOP_DP"/>
</dbReference>
<comment type="function">
    <text evidence="3">One HIP oligomer binds the ATPase domains of at least two HSC70 molecules dependent on activation of the HSC70 ATPase by HSP40. Stabilizes the ADP state of HSC70 that has a high affinity for substrate protein. Through its own chaperone activity, it may contribute to the interaction of HSC70 with various target proteins.</text>
</comment>
<accession>A0AAD4NE32</accession>
<dbReference type="PANTHER" id="PTHR45883">
    <property type="entry name" value="HSC70-INTERACTING PROTEIN"/>
    <property type="match status" value="1"/>
</dbReference>
<feature type="compositionally biased region" description="Polar residues" evidence="4">
    <location>
        <begin position="144"/>
        <end position="160"/>
    </location>
</feature>
<feature type="compositionally biased region" description="Basic and acidic residues" evidence="4">
    <location>
        <begin position="21"/>
        <end position="51"/>
    </location>
</feature>
<organism evidence="6 7">
    <name type="scientific">Ditylenchus destructor</name>
    <dbReference type="NCBI Taxonomy" id="166010"/>
    <lineage>
        <taxon>Eukaryota</taxon>
        <taxon>Metazoa</taxon>
        <taxon>Ecdysozoa</taxon>
        <taxon>Nematoda</taxon>
        <taxon>Chromadorea</taxon>
        <taxon>Rhabditida</taxon>
        <taxon>Tylenchina</taxon>
        <taxon>Tylenchomorpha</taxon>
        <taxon>Sphaerularioidea</taxon>
        <taxon>Anguinidae</taxon>
        <taxon>Anguininae</taxon>
        <taxon>Ditylenchus</taxon>
    </lineage>
</organism>
<sequence>MFFGICAKIKAFQAKKLHDYNRAKERQKEEHVLRQRQERVRKAQEANKRAAEASANQEAGHGGGPGEQFGVFSELFKELADDPEMLQMLKEDPSLIGKLTEIMNNPSNIMKHMGNPAVQKLLGKLGSKFGGMPPGGMPDFADTNADTQPDSDASNATADTQPPKKAPEPDLD</sequence>
<dbReference type="Pfam" id="PF17830">
    <property type="entry name" value="STI1-HOP_DP"/>
    <property type="match status" value="1"/>
</dbReference>
<dbReference type="AlphaFoldDB" id="A0AAD4NE32"/>
<evidence type="ECO:0000259" key="5">
    <source>
        <dbReference type="SMART" id="SM00727"/>
    </source>
</evidence>
<feature type="region of interest" description="Disordered" evidence="4">
    <location>
        <begin position="126"/>
        <end position="172"/>
    </location>
</feature>
<feature type="region of interest" description="Disordered" evidence="4">
    <location>
        <begin position="21"/>
        <end position="70"/>
    </location>
</feature>
<reference evidence="6" key="1">
    <citation type="submission" date="2022-01" db="EMBL/GenBank/DDBJ databases">
        <title>Genome Sequence Resource for Two Populations of Ditylenchus destructor, the Migratory Endoparasitic Phytonematode.</title>
        <authorList>
            <person name="Zhang H."/>
            <person name="Lin R."/>
            <person name="Xie B."/>
        </authorList>
    </citation>
    <scope>NUCLEOTIDE SEQUENCE</scope>
    <source>
        <strain evidence="6">BazhouSP</strain>
    </source>
</reference>
<comment type="caution">
    <text evidence="6">The sequence shown here is derived from an EMBL/GenBank/DDBJ whole genome shotgun (WGS) entry which is preliminary data.</text>
</comment>
<protein>
    <submittedName>
        <fullName evidence="6">Hsc70-interacting protein</fullName>
    </submittedName>
</protein>
<gene>
    <name evidence="6" type="ORF">DdX_02009</name>
</gene>
<keyword evidence="1" id="KW-0677">Repeat</keyword>